<feature type="transmembrane region" description="Helical" evidence="9">
    <location>
        <begin position="88"/>
        <end position="119"/>
    </location>
</feature>
<comment type="subcellular location">
    <subcellularLocation>
        <location evidence="1 9">Cell membrane</location>
        <topology evidence="1 9">Multi-pass membrane protein</topology>
    </subcellularLocation>
</comment>
<protein>
    <recommendedName>
        <fullName evidence="3 9">Phosphate transport system permease protein PstA</fullName>
    </recommendedName>
</protein>
<dbReference type="InterPro" id="IPR035906">
    <property type="entry name" value="MetI-like_sf"/>
</dbReference>
<dbReference type="PROSITE" id="PS50928">
    <property type="entry name" value="ABC_TM1"/>
    <property type="match status" value="1"/>
</dbReference>
<evidence type="ECO:0000256" key="9">
    <source>
        <dbReference type="RuleBase" id="RU363043"/>
    </source>
</evidence>
<dbReference type="GO" id="GO:0005886">
    <property type="term" value="C:plasma membrane"/>
    <property type="evidence" value="ECO:0007669"/>
    <property type="project" value="UniProtKB-SubCell"/>
</dbReference>
<feature type="transmembrane region" description="Helical" evidence="9">
    <location>
        <begin position="140"/>
        <end position="159"/>
    </location>
</feature>
<evidence type="ECO:0000256" key="6">
    <source>
        <dbReference type="ARBA" id="ARBA00022692"/>
    </source>
</evidence>
<evidence type="ECO:0000259" key="11">
    <source>
        <dbReference type="PROSITE" id="PS50928"/>
    </source>
</evidence>
<dbReference type="GO" id="GO:0005315">
    <property type="term" value="F:phosphate transmembrane transporter activity"/>
    <property type="evidence" value="ECO:0007669"/>
    <property type="project" value="InterPro"/>
</dbReference>
<gene>
    <name evidence="12" type="primary">pstA</name>
    <name evidence="12" type="ORF">F4V45_09205</name>
</gene>
<evidence type="ECO:0000256" key="8">
    <source>
        <dbReference type="ARBA" id="ARBA00023136"/>
    </source>
</evidence>
<dbReference type="RefSeq" id="WP_150338020.1">
    <property type="nucleotide sequence ID" value="NZ_JAERIX010000047.1"/>
</dbReference>
<evidence type="ECO:0000256" key="3">
    <source>
        <dbReference type="ARBA" id="ARBA00016864"/>
    </source>
</evidence>
<feature type="transmembrane region" description="Helical" evidence="9">
    <location>
        <begin position="279"/>
        <end position="301"/>
    </location>
</feature>
<evidence type="ECO:0000256" key="5">
    <source>
        <dbReference type="ARBA" id="ARBA00022475"/>
    </source>
</evidence>
<proteinExistence type="inferred from homology"/>
<dbReference type="Gene3D" id="1.10.3720.10">
    <property type="entry name" value="MetI-like"/>
    <property type="match status" value="1"/>
</dbReference>
<dbReference type="CDD" id="cd06261">
    <property type="entry name" value="TM_PBP2"/>
    <property type="match status" value="1"/>
</dbReference>
<evidence type="ECO:0000256" key="2">
    <source>
        <dbReference type="ARBA" id="ARBA00007069"/>
    </source>
</evidence>
<dbReference type="SUPFAM" id="SSF161098">
    <property type="entry name" value="MetI-like"/>
    <property type="match status" value="1"/>
</dbReference>
<reference evidence="12 13" key="1">
    <citation type="submission" date="2019-09" db="EMBL/GenBank/DDBJ databases">
        <title>Draft genome sequence of various Type strains from the CCUG.</title>
        <authorList>
            <person name="Pineiro-Iglesias B."/>
            <person name="Tunovic T."/>
            <person name="Unosson C."/>
            <person name="Inganas E."/>
            <person name="Ohlen M."/>
            <person name="Cardew S."/>
            <person name="Jensie-Markopoulos S."/>
            <person name="Salva-Serra F."/>
            <person name="Jaen-Luchoro D."/>
            <person name="Karlsson R."/>
            <person name="Svensson-Stadler L."/>
            <person name="Chun J."/>
            <person name="Moore E."/>
        </authorList>
    </citation>
    <scope>NUCLEOTIDE SEQUENCE [LARGE SCALE GENOMIC DNA]</scope>
    <source>
        <strain evidence="12 13">CCUG 32756T</strain>
    </source>
</reference>
<accession>A0A5M9QI59</accession>
<keyword evidence="7 9" id="KW-1133">Transmembrane helix</keyword>
<dbReference type="GO" id="GO:0035435">
    <property type="term" value="P:phosphate ion transmembrane transport"/>
    <property type="evidence" value="ECO:0007669"/>
    <property type="project" value="InterPro"/>
</dbReference>
<dbReference type="InterPro" id="IPR005672">
    <property type="entry name" value="Phosphate_PstA"/>
</dbReference>
<evidence type="ECO:0000256" key="7">
    <source>
        <dbReference type="ARBA" id="ARBA00022989"/>
    </source>
</evidence>
<comment type="caution">
    <text evidence="12">The sequence shown here is derived from an EMBL/GenBank/DDBJ whole genome shotgun (WGS) entry which is preliminary data.</text>
</comment>
<dbReference type="PANTHER" id="PTHR43470">
    <property type="entry name" value="PHOSPHATE TRANSPORT SYSTEM PERMEASE PROTEIN PSTA-RELATED"/>
    <property type="match status" value="1"/>
</dbReference>
<feature type="domain" description="ABC transmembrane type-1" evidence="11">
    <location>
        <begin position="94"/>
        <end position="297"/>
    </location>
</feature>
<evidence type="ECO:0000313" key="13">
    <source>
        <dbReference type="Proteomes" id="UP000323707"/>
    </source>
</evidence>
<dbReference type="NCBIfam" id="TIGR00974">
    <property type="entry name" value="3a0107s02c"/>
    <property type="match status" value="1"/>
</dbReference>
<keyword evidence="8 9" id="KW-0472">Membrane</keyword>
<dbReference type="Pfam" id="PF00528">
    <property type="entry name" value="BPD_transp_1"/>
    <property type="match status" value="1"/>
</dbReference>
<name>A0A5M9QI59_9HELI</name>
<evidence type="ECO:0000313" key="12">
    <source>
        <dbReference type="EMBL" id="KAA8707292.1"/>
    </source>
</evidence>
<feature type="transmembrane region" description="Helical" evidence="9">
    <location>
        <begin position="46"/>
        <end position="68"/>
    </location>
</feature>
<feature type="region of interest" description="Disordered" evidence="10">
    <location>
        <begin position="1"/>
        <end position="25"/>
    </location>
</feature>
<dbReference type="AlphaFoldDB" id="A0A5M9QI59"/>
<evidence type="ECO:0000256" key="1">
    <source>
        <dbReference type="ARBA" id="ARBA00004651"/>
    </source>
</evidence>
<dbReference type="Proteomes" id="UP000323707">
    <property type="component" value="Unassembled WGS sequence"/>
</dbReference>
<dbReference type="PANTHER" id="PTHR43470:SF3">
    <property type="entry name" value="PHOSPHATE TRANSPORT SYSTEM PERMEASE PROTEIN PSTA-RELATED"/>
    <property type="match status" value="1"/>
</dbReference>
<feature type="transmembrane region" description="Helical" evidence="9">
    <location>
        <begin position="211"/>
        <end position="236"/>
    </location>
</feature>
<feature type="transmembrane region" description="Helical" evidence="9">
    <location>
        <begin position="165"/>
        <end position="183"/>
    </location>
</feature>
<dbReference type="EMBL" id="VXKE01000023">
    <property type="protein sequence ID" value="KAA8707292.1"/>
    <property type="molecule type" value="Genomic_DNA"/>
</dbReference>
<organism evidence="12 13">
    <name type="scientific">Helicobacter canis</name>
    <dbReference type="NCBI Taxonomy" id="29419"/>
    <lineage>
        <taxon>Bacteria</taxon>
        <taxon>Pseudomonadati</taxon>
        <taxon>Campylobacterota</taxon>
        <taxon>Epsilonproteobacteria</taxon>
        <taxon>Campylobacterales</taxon>
        <taxon>Helicobacteraceae</taxon>
        <taxon>Helicobacter</taxon>
    </lineage>
</organism>
<dbReference type="InterPro" id="IPR000515">
    <property type="entry name" value="MetI-like"/>
</dbReference>
<keyword evidence="6 9" id="KW-0812">Transmembrane</keyword>
<comment type="similarity">
    <text evidence="2 9">Belongs to the binding-protein-dependent transport system permease family. CysTW subfamily.</text>
</comment>
<evidence type="ECO:0000256" key="10">
    <source>
        <dbReference type="SAM" id="MobiDB-lite"/>
    </source>
</evidence>
<keyword evidence="5 9" id="KW-1003">Cell membrane</keyword>
<evidence type="ECO:0000256" key="4">
    <source>
        <dbReference type="ARBA" id="ARBA00022448"/>
    </source>
</evidence>
<keyword evidence="4" id="KW-0813">Transport</keyword>
<sequence length="310" mass="33146">MAKNNPAKPANKHSKVQQKSQSSSTKSIAQATTATYKDPLSLALRASLYVAITTTIAVFALIVGYILYSGLPHLNASLFEWKYTTENVSMLPAIINTITIVLLSLLCSAPIAILGAIYLQEYAKPNSWFVSTINMASETLAGIPSIVYGLFGFIVFVIYVFDNTFTMLAGAFTLSIMVLPLILRNTQEALKCVPETYKEAGFGLGAPKLVVLFRIVLPCAVSGVLSGVILSIGRIISESAALLYTSGSVAQVALSMDSGRTLSVHLYQLLNEGLYINEAAASAVVILLVVIALNLLSNFVAKKFSPPMPA</sequence>